<evidence type="ECO:0000313" key="16">
    <source>
        <dbReference type="Proteomes" id="UP000199520"/>
    </source>
</evidence>
<evidence type="ECO:0000256" key="2">
    <source>
        <dbReference type="ARBA" id="ARBA00022490"/>
    </source>
</evidence>
<comment type="pathway">
    <text evidence="9">Nucleotide-sugar biosynthesis; GDP-D-glycero-alpha-D-manno-heptose biosynthesis; GDP-D-glycero-alpha-D-manno-heptose from D-glycero-alpha-D-manno-heptose 7-phosphate: step 2/3.</text>
</comment>
<evidence type="ECO:0000256" key="5">
    <source>
        <dbReference type="ARBA" id="ARBA00022833"/>
    </source>
</evidence>
<evidence type="ECO:0000256" key="10">
    <source>
        <dbReference type="ARBA" id="ARBA00061616"/>
    </source>
</evidence>
<keyword evidence="16" id="KW-1185">Reference proteome</keyword>
<dbReference type="EMBL" id="FOTS01000036">
    <property type="protein sequence ID" value="SFM05390.1"/>
    <property type="molecule type" value="Genomic_DNA"/>
</dbReference>
<evidence type="ECO:0000256" key="13">
    <source>
        <dbReference type="PIRSR" id="PIRSR004682-3"/>
    </source>
</evidence>
<dbReference type="InterPro" id="IPR036412">
    <property type="entry name" value="HAD-like_sf"/>
</dbReference>
<dbReference type="PIRSF" id="PIRSF004682">
    <property type="entry name" value="GmhB"/>
    <property type="match status" value="1"/>
</dbReference>
<organism evidence="15 16">
    <name type="scientific">Pelosinus propionicus DSM 13327</name>
    <dbReference type="NCBI Taxonomy" id="1123291"/>
    <lineage>
        <taxon>Bacteria</taxon>
        <taxon>Bacillati</taxon>
        <taxon>Bacillota</taxon>
        <taxon>Negativicutes</taxon>
        <taxon>Selenomonadales</taxon>
        <taxon>Sporomusaceae</taxon>
        <taxon>Pelosinus</taxon>
    </lineage>
</organism>
<dbReference type="OrthoDB" id="9801899at2"/>
<keyword evidence="3 14" id="KW-0479">Metal-binding</keyword>
<feature type="site" description="Stabilizes the phosphoryl group" evidence="13">
    <location>
        <position position="53"/>
    </location>
</feature>
<feature type="binding site" evidence="14">
    <location>
        <position position="136"/>
    </location>
    <ligand>
        <name>Mg(2+)</name>
        <dbReference type="ChEBI" id="CHEBI:18420"/>
    </ligand>
</feature>
<evidence type="ECO:0000256" key="3">
    <source>
        <dbReference type="ARBA" id="ARBA00022723"/>
    </source>
</evidence>
<dbReference type="EC" id="3.1.3.-" evidence="11"/>
<dbReference type="PANTHER" id="PTHR42891:SF1">
    <property type="entry name" value="D-GLYCERO-BETA-D-MANNO-HEPTOSE-1,7-BISPHOSPHATE 7-PHOSPHATASE"/>
    <property type="match status" value="1"/>
</dbReference>
<evidence type="ECO:0000256" key="6">
    <source>
        <dbReference type="ARBA" id="ARBA00023277"/>
    </source>
</evidence>
<dbReference type="FunFam" id="3.40.50.1000:FF:000037">
    <property type="entry name" value="D,D-heptose 1,7-bisphosphate phosphatase"/>
    <property type="match status" value="1"/>
</dbReference>
<feature type="active site" description="Proton donor" evidence="12">
    <location>
        <position position="13"/>
    </location>
</feature>
<comment type="subcellular location">
    <subcellularLocation>
        <location evidence="1 11">Cytoplasm</location>
    </subcellularLocation>
</comment>
<dbReference type="GO" id="GO:0005737">
    <property type="term" value="C:cytoplasm"/>
    <property type="evidence" value="ECO:0007669"/>
    <property type="project" value="UniProtKB-SubCell"/>
</dbReference>
<feature type="binding site" evidence="14">
    <location>
        <position position="11"/>
    </location>
    <ligand>
        <name>Mg(2+)</name>
        <dbReference type="ChEBI" id="CHEBI:18420"/>
    </ligand>
</feature>
<dbReference type="CDD" id="cd07503">
    <property type="entry name" value="HAD_HisB-N"/>
    <property type="match status" value="1"/>
</dbReference>
<dbReference type="NCBIfam" id="TIGR00213">
    <property type="entry name" value="GmhB_yaeD"/>
    <property type="match status" value="1"/>
</dbReference>
<comment type="function">
    <text evidence="8">Converts the D-glycero-alpha-D-manno-heptose 1,7-bisphosphate intermediate into D-glycero-alpha-D-manno-heptose 1-phosphate by removing the phosphate group at the C-7 position.</text>
</comment>
<comment type="cofactor">
    <cofactor evidence="14">
        <name>Mg(2+)</name>
        <dbReference type="ChEBI" id="CHEBI:18420"/>
    </cofactor>
</comment>
<dbReference type="InterPro" id="IPR006543">
    <property type="entry name" value="Histidinol-phos"/>
</dbReference>
<feature type="binding site" evidence="14">
    <location>
        <position position="92"/>
    </location>
    <ligand>
        <name>Zn(2+)</name>
        <dbReference type="ChEBI" id="CHEBI:29105"/>
    </ligand>
</feature>
<protein>
    <recommendedName>
        <fullName evidence="11">D,D-heptose 1,7-bisphosphate phosphatase</fullName>
        <ecNumber evidence="11">3.1.3.-</ecNumber>
    </recommendedName>
</protein>
<evidence type="ECO:0000256" key="12">
    <source>
        <dbReference type="PIRSR" id="PIRSR004682-1"/>
    </source>
</evidence>
<dbReference type="Proteomes" id="UP000199520">
    <property type="component" value="Unassembled WGS sequence"/>
</dbReference>
<evidence type="ECO:0000256" key="7">
    <source>
        <dbReference type="ARBA" id="ARBA00051130"/>
    </source>
</evidence>
<sequence>MIDKKPAVFFDRDGVLNVDHGYTFRKQDLEWMAGAVQTIRFFNENNYQVFVITNQSGIARGYYTEDDVMLFHEFMNNELHKKGAHIDAFYYCPHHLDGTVPKYQKACTCRKPAPGMIRRACQVWSVDIENSFVIGDRSSDMEAAESAGMRGFLFESGNLYEFIKERVVPWINIKIF</sequence>
<comment type="catalytic activity">
    <reaction evidence="7">
        <text>D-glycero-alpha-D-manno-heptose 1,7-bisphosphate + H2O = D-glycero-alpha-D-manno-heptose 1-phosphate + phosphate</text>
        <dbReference type="Rhea" id="RHEA:28522"/>
        <dbReference type="ChEBI" id="CHEBI:15377"/>
        <dbReference type="ChEBI" id="CHEBI:43474"/>
        <dbReference type="ChEBI" id="CHEBI:60207"/>
        <dbReference type="ChEBI" id="CHEBI:61574"/>
        <dbReference type="EC" id="3.1.3.83"/>
    </reaction>
</comment>
<keyword evidence="4 11" id="KW-0378">Hydrolase</keyword>
<keyword evidence="14" id="KW-0460">Magnesium</keyword>
<dbReference type="GO" id="GO:0046872">
    <property type="term" value="F:metal ion binding"/>
    <property type="evidence" value="ECO:0007669"/>
    <property type="project" value="UniProtKB-KW"/>
</dbReference>
<dbReference type="AlphaFoldDB" id="A0A1I4MQP0"/>
<dbReference type="STRING" id="1123291.SAMN04490355_103635"/>
<evidence type="ECO:0000256" key="8">
    <source>
        <dbReference type="ARBA" id="ARBA00058363"/>
    </source>
</evidence>
<name>A0A1I4MQP0_9FIRM</name>
<evidence type="ECO:0000256" key="1">
    <source>
        <dbReference type="ARBA" id="ARBA00004496"/>
    </source>
</evidence>
<evidence type="ECO:0000256" key="9">
    <source>
        <dbReference type="ARBA" id="ARBA00060656"/>
    </source>
</evidence>
<evidence type="ECO:0000256" key="14">
    <source>
        <dbReference type="PIRSR" id="PIRSR004682-4"/>
    </source>
</evidence>
<feature type="site" description="Stabilizes the phosphoryl group" evidence="13">
    <location>
        <position position="111"/>
    </location>
</feature>
<proteinExistence type="inferred from homology"/>
<dbReference type="PANTHER" id="PTHR42891">
    <property type="entry name" value="D-GLYCERO-BETA-D-MANNO-HEPTOSE-1,7-BISPHOSPHATE 7-PHOSPHATASE"/>
    <property type="match status" value="1"/>
</dbReference>
<comment type="similarity">
    <text evidence="10 11">Belongs to the gmhB family.</text>
</comment>
<dbReference type="Gene3D" id="3.40.50.1000">
    <property type="entry name" value="HAD superfamily/HAD-like"/>
    <property type="match status" value="1"/>
</dbReference>
<comment type="cofactor">
    <cofactor evidence="14">
        <name>Zn(2+)</name>
        <dbReference type="ChEBI" id="CHEBI:29105"/>
    </cofactor>
</comment>
<dbReference type="GO" id="GO:0016791">
    <property type="term" value="F:phosphatase activity"/>
    <property type="evidence" value="ECO:0007669"/>
    <property type="project" value="InterPro"/>
</dbReference>
<dbReference type="InterPro" id="IPR023214">
    <property type="entry name" value="HAD_sf"/>
</dbReference>
<gene>
    <name evidence="15" type="ORF">SAMN04490355_103635</name>
</gene>
<dbReference type="InterPro" id="IPR004446">
    <property type="entry name" value="Heptose_bisP_phosphatase"/>
</dbReference>
<dbReference type="InterPro" id="IPR006549">
    <property type="entry name" value="HAD-SF_hydro_IIIA"/>
</dbReference>
<accession>A0A1I4MQP0</accession>
<dbReference type="RefSeq" id="WP_090940185.1">
    <property type="nucleotide sequence ID" value="NZ_FOTS01000036.1"/>
</dbReference>
<feature type="binding site" evidence="14">
    <location>
        <position position="107"/>
    </location>
    <ligand>
        <name>Zn(2+)</name>
        <dbReference type="ChEBI" id="CHEBI:29105"/>
    </ligand>
</feature>
<keyword evidence="5 14" id="KW-0862">Zinc</keyword>
<keyword evidence="6 11" id="KW-0119">Carbohydrate metabolism</keyword>
<dbReference type="SUPFAM" id="SSF56784">
    <property type="entry name" value="HAD-like"/>
    <property type="match status" value="1"/>
</dbReference>
<feature type="binding site" evidence="14">
    <location>
        <position position="13"/>
    </location>
    <ligand>
        <name>Mg(2+)</name>
        <dbReference type="ChEBI" id="CHEBI:18420"/>
    </ligand>
</feature>
<evidence type="ECO:0000313" key="15">
    <source>
        <dbReference type="EMBL" id="SFM05390.1"/>
    </source>
</evidence>
<keyword evidence="2 11" id="KW-0963">Cytoplasm</keyword>
<dbReference type="Pfam" id="PF13242">
    <property type="entry name" value="Hydrolase_like"/>
    <property type="match status" value="1"/>
</dbReference>
<reference evidence="16" key="1">
    <citation type="submission" date="2016-10" db="EMBL/GenBank/DDBJ databases">
        <authorList>
            <person name="Varghese N."/>
            <person name="Submissions S."/>
        </authorList>
    </citation>
    <scope>NUCLEOTIDE SEQUENCE [LARGE SCALE GENOMIC DNA]</scope>
    <source>
        <strain evidence="16">DSM 13327</strain>
    </source>
</reference>
<feature type="site" description="Contributes to substrate recognition" evidence="13">
    <location>
        <position position="110"/>
    </location>
</feature>
<evidence type="ECO:0000256" key="11">
    <source>
        <dbReference type="PIRNR" id="PIRNR004682"/>
    </source>
</evidence>
<dbReference type="NCBIfam" id="TIGR01662">
    <property type="entry name" value="HAD-SF-IIIA"/>
    <property type="match status" value="1"/>
</dbReference>
<dbReference type="GO" id="GO:0005975">
    <property type="term" value="P:carbohydrate metabolic process"/>
    <property type="evidence" value="ECO:0007669"/>
    <property type="project" value="InterPro"/>
</dbReference>
<feature type="binding site" evidence="14">
    <location>
        <position position="94"/>
    </location>
    <ligand>
        <name>Zn(2+)</name>
        <dbReference type="ChEBI" id="CHEBI:29105"/>
    </ligand>
</feature>
<feature type="binding site" evidence="14">
    <location>
        <position position="109"/>
    </location>
    <ligand>
        <name>Zn(2+)</name>
        <dbReference type="ChEBI" id="CHEBI:29105"/>
    </ligand>
</feature>
<evidence type="ECO:0000256" key="4">
    <source>
        <dbReference type="ARBA" id="ARBA00022801"/>
    </source>
</evidence>
<feature type="active site" description="Nucleophile" evidence="12">
    <location>
        <position position="11"/>
    </location>
</feature>
<dbReference type="NCBIfam" id="TIGR01656">
    <property type="entry name" value="Histidinol-ppas"/>
    <property type="match status" value="1"/>
</dbReference>